<evidence type="ECO:0000313" key="2">
    <source>
        <dbReference type="EMBL" id="SCU66497.1"/>
    </source>
</evidence>
<dbReference type="GeneID" id="92374260"/>
<comment type="caution">
    <text evidence="2">The sequence shown here is derived from an EMBL/GenBank/DDBJ whole genome shotgun (WGS) entry which is preliminary data.</text>
</comment>
<name>A0A1G4I3R6_TRYEQ</name>
<feature type="compositionally biased region" description="Polar residues" evidence="1">
    <location>
        <begin position="227"/>
        <end position="237"/>
    </location>
</feature>
<feature type="region of interest" description="Disordered" evidence="1">
    <location>
        <begin position="782"/>
        <end position="803"/>
    </location>
</feature>
<accession>A0A1G4I3R6</accession>
<dbReference type="Proteomes" id="UP000195570">
    <property type="component" value="Unassembled WGS sequence"/>
</dbReference>
<dbReference type="AlphaFoldDB" id="A0A1G4I3R6"/>
<proteinExistence type="predicted"/>
<organism evidence="2 3">
    <name type="scientific">Trypanosoma equiperdum</name>
    <dbReference type="NCBI Taxonomy" id="5694"/>
    <lineage>
        <taxon>Eukaryota</taxon>
        <taxon>Discoba</taxon>
        <taxon>Euglenozoa</taxon>
        <taxon>Kinetoplastea</taxon>
        <taxon>Metakinetoplastina</taxon>
        <taxon>Trypanosomatida</taxon>
        <taxon>Trypanosomatidae</taxon>
        <taxon>Trypanosoma</taxon>
    </lineage>
</organism>
<dbReference type="RefSeq" id="XP_067077937.1">
    <property type="nucleotide sequence ID" value="XM_067221836.1"/>
</dbReference>
<evidence type="ECO:0000313" key="3">
    <source>
        <dbReference type="Proteomes" id="UP000195570"/>
    </source>
</evidence>
<dbReference type="VEuPathDB" id="TriTrypDB:TEOVI_000032000"/>
<feature type="region of interest" description="Disordered" evidence="1">
    <location>
        <begin position="214"/>
        <end position="274"/>
    </location>
</feature>
<gene>
    <name evidence="2" type="ORF">TEOVI_000032000</name>
</gene>
<reference evidence="2" key="1">
    <citation type="submission" date="2016-09" db="EMBL/GenBank/DDBJ databases">
        <authorList>
            <person name="Hebert L."/>
            <person name="Moumen B."/>
        </authorList>
    </citation>
    <scope>NUCLEOTIDE SEQUENCE [LARGE SCALE GENOMIC DNA]</scope>
    <source>
        <strain evidence="2">OVI</strain>
    </source>
</reference>
<keyword evidence="3" id="KW-1185">Reference proteome</keyword>
<protein>
    <submittedName>
        <fullName evidence="2">Uncharacterized protein</fullName>
    </submittedName>
</protein>
<dbReference type="EMBL" id="CZPT02000555">
    <property type="protein sequence ID" value="SCU66497.1"/>
    <property type="molecule type" value="Genomic_DNA"/>
</dbReference>
<sequence length="803" mass="89711">MRRSGRGSAVRWSSLCKCQCCLYRTPLGGTYFEQALPRSLGARQGKGVLSTVNTALSRKALKRRQSLPRKKLNVPLTAEGLKERLKQLSAEERELSIKNNTEECDEPSPNEFKTTHEARVALARVLHHGENAGEREEVAMRIPSFWRSPAVSETQSIVVDDKEGDITNAAVHVGCSVLGSDLDHLERDMIRDYHQRGKKLPTFDNIYRTLGCGRKGTPVSDTEPENENSSGAIQSESGLGDAGRRGTVVVAPSHLHHSRPPTKGRSGKEEEEGGYFDTNTLPADANPHFPPGACDNEVLAPLSGGCAASEQSEITDTASFIPSNSRLSTAVYDAYRQRPADDRLVVLRGTDFWDNEENRARLQELTDYAEEDFAREMLMEGAMDTSEVGYPTNKVRKETLLYFQAHPINEMIQEAFARVRSILPSDGGPEVHFPADDPDTDVDIPTAQARTMARELGLDLIRVGTLYTPINDRRVVAVCTIADHREHMRDMIRFKIKKLGVQRPPTKEGIEVPFRGGTHPHAVRFKSIGIAKHLLLGHVVRINLTDFGTVREGFPVFGSILDEVARQALQLRAYHTAGVVRANYNEVYCYLYPSTGRSPKSTVLHPTQEQLATVRDRCLLEREREVYFDGLYDKKTPRERLTYMRKLQDGTAWADRDDGLSLQRQRDMKVMLGYLPKGNHELYAARGDVNVPAPFRASHPTSVDRWTHPQESNLEQAARGSAVLAKRLSMTVSEMHDRQETAENPATLDRFYYRIQGPALEAGELKEALGLKGNRKRLPRRAPGWATLGMEKVSPQEPGHAAK</sequence>
<evidence type="ECO:0000256" key="1">
    <source>
        <dbReference type="SAM" id="MobiDB-lite"/>
    </source>
</evidence>